<dbReference type="UniPathway" id="UPA00031">
    <property type="reaction ID" value="UER00006"/>
</dbReference>
<comment type="function">
    <text evidence="7 8">Required for the first step of histidine biosynthesis. May allow the feedback regulation of ATP phosphoribosyltransferase activity by histidine.</text>
</comment>
<accession>A0A1I3JU27</accession>
<evidence type="ECO:0000313" key="11">
    <source>
        <dbReference type="EMBL" id="SFI63455.1"/>
    </source>
</evidence>
<dbReference type="PROSITE" id="PS50862">
    <property type="entry name" value="AA_TRNA_LIGASE_II"/>
    <property type="match status" value="1"/>
</dbReference>
<comment type="subunit">
    <text evidence="4 8">Heteromultimer composed of HisG and HisZ subunits.</text>
</comment>
<dbReference type="NCBIfam" id="TIGR00443">
    <property type="entry name" value="hisZ_biosyn_reg"/>
    <property type="match status" value="1"/>
</dbReference>
<evidence type="ECO:0000256" key="9">
    <source>
        <dbReference type="PIRSR" id="PIRSR001549-1"/>
    </source>
</evidence>
<dbReference type="Gene3D" id="3.30.930.10">
    <property type="entry name" value="Bira Bifunctional Protein, Domain 2"/>
    <property type="match status" value="1"/>
</dbReference>
<dbReference type="PIRSF" id="PIRSF001549">
    <property type="entry name" value="His-tRNA_synth"/>
    <property type="match status" value="1"/>
</dbReference>
<comment type="pathway">
    <text evidence="2 8">Amino-acid biosynthesis; L-histidine biosynthesis; L-histidine from 5-phospho-alpha-D-ribose 1-diphosphate: step 1/9.</text>
</comment>
<dbReference type="GO" id="GO:0005737">
    <property type="term" value="C:cytoplasm"/>
    <property type="evidence" value="ECO:0007669"/>
    <property type="project" value="UniProtKB-SubCell"/>
</dbReference>
<evidence type="ECO:0000256" key="8">
    <source>
        <dbReference type="HAMAP-Rule" id="MF_00125"/>
    </source>
</evidence>
<name>A0A1I3JU27_9BACL</name>
<evidence type="ECO:0000256" key="3">
    <source>
        <dbReference type="ARBA" id="ARBA00005539"/>
    </source>
</evidence>
<keyword evidence="11" id="KW-0808">Transferase</keyword>
<proteinExistence type="inferred from homology"/>
<keyword evidence="8" id="KW-0368">Histidine biosynthesis</keyword>
<dbReference type="InterPro" id="IPR006195">
    <property type="entry name" value="aa-tRNA-synth_II"/>
</dbReference>
<dbReference type="EMBL" id="FORR01000001">
    <property type="protein sequence ID" value="SFI63455.1"/>
    <property type="molecule type" value="Genomic_DNA"/>
</dbReference>
<gene>
    <name evidence="8" type="primary">hisZ</name>
    <name evidence="11" type="ORF">SAMN05421852_101199</name>
</gene>
<dbReference type="SUPFAM" id="SSF55681">
    <property type="entry name" value="Class II aaRS and biotin synthetases"/>
    <property type="match status" value="1"/>
</dbReference>
<evidence type="ECO:0000256" key="6">
    <source>
        <dbReference type="ARBA" id="ARBA00022490"/>
    </source>
</evidence>
<feature type="binding site" evidence="9">
    <location>
        <position position="111"/>
    </location>
    <ligand>
        <name>L-histidine</name>
        <dbReference type="ChEBI" id="CHEBI:57595"/>
    </ligand>
</feature>
<evidence type="ECO:0000256" key="4">
    <source>
        <dbReference type="ARBA" id="ARBA00011496"/>
    </source>
</evidence>
<dbReference type="GO" id="GO:0006427">
    <property type="term" value="P:histidyl-tRNA aminoacylation"/>
    <property type="evidence" value="ECO:0007669"/>
    <property type="project" value="TreeGrafter"/>
</dbReference>
<organism evidence="11 12">
    <name type="scientific">Thermoflavimicrobium dichotomicum</name>
    <dbReference type="NCBI Taxonomy" id="46223"/>
    <lineage>
        <taxon>Bacteria</taxon>
        <taxon>Bacillati</taxon>
        <taxon>Bacillota</taxon>
        <taxon>Bacilli</taxon>
        <taxon>Bacillales</taxon>
        <taxon>Thermoactinomycetaceae</taxon>
        <taxon>Thermoflavimicrobium</taxon>
    </lineage>
</organism>
<dbReference type="AlphaFoldDB" id="A0A1I3JU27"/>
<feature type="binding site" evidence="9">
    <location>
        <position position="129"/>
    </location>
    <ligand>
        <name>L-histidine</name>
        <dbReference type="ChEBI" id="CHEBI:57595"/>
    </ligand>
</feature>
<evidence type="ECO:0000256" key="1">
    <source>
        <dbReference type="ARBA" id="ARBA00004496"/>
    </source>
</evidence>
<comment type="similarity">
    <text evidence="3 8">Belongs to the class-II aminoacyl-tRNA synthetase family. HisZ subfamily.</text>
</comment>
<feature type="binding site" evidence="9">
    <location>
        <begin position="81"/>
        <end position="83"/>
    </location>
    <ligand>
        <name>L-histidine</name>
        <dbReference type="ChEBI" id="CHEBI:57595"/>
    </ligand>
</feature>
<keyword evidence="6 8" id="KW-0963">Cytoplasm</keyword>
<dbReference type="GO" id="GO:0140096">
    <property type="term" value="F:catalytic activity, acting on a protein"/>
    <property type="evidence" value="ECO:0007669"/>
    <property type="project" value="UniProtKB-ARBA"/>
</dbReference>
<keyword evidence="8" id="KW-0028">Amino-acid biosynthesis</keyword>
<keyword evidence="12" id="KW-1185">Reference proteome</keyword>
<comment type="subcellular location">
    <subcellularLocation>
        <location evidence="1 8">Cytoplasm</location>
    </subcellularLocation>
</comment>
<dbReference type="CDD" id="cd00773">
    <property type="entry name" value="HisRS-like_core"/>
    <property type="match status" value="1"/>
</dbReference>
<evidence type="ECO:0000259" key="10">
    <source>
        <dbReference type="PROSITE" id="PS50862"/>
    </source>
</evidence>
<evidence type="ECO:0000256" key="2">
    <source>
        <dbReference type="ARBA" id="ARBA00004667"/>
    </source>
</evidence>
<dbReference type="GO" id="GO:0000105">
    <property type="term" value="P:L-histidine biosynthetic process"/>
    <property type="evidence" value="ECO:0007669"/>
    <property type="project" value="UniProtKB-UniRule"/>
</dbReference>
<dbReference type="STRING" id="46223.SAMN05421852_101199"/>
<evidence type="ECO:0000256" key="5">
    <source>
        <dbReference type="ARBA" id="ARBA00020397"/>
    </source>
</evidence>
<dbReference type="PANTHER" id="PTHR43707:SF1">
    <property type="entry name" value="HISTIDINE--TRNA LIGASE, MITOCHONDRIAL-RELATED"/>
    <property type="match status" value="1"/>
</dbReference>
<dbReference type="InterPro" id="IPR004516">
    <property type="entry name" value="HisRS/HisZ"/>
</dbReference>
<feature type="domain" description="Aminoacyl-transfer RNA synthetases class-II family profile" evidence="10">
    <location>
        <begin position="27"/>
        <end position="321"/>
    </location>
</feature>
<keyword evidence="11" id="KW-0328">Glycosyltransferase</keyword>
<dbReference type="Proteomes" id="UP000199545">
    <property type="component" value="Unassembled WGS sequence"/>
</dbReference>
<dbReference type="Pfam" id="PF13393">
    <property type="entry name" value="tRNA-synt_His"/>
    <property type="match status" value="1"/>
</dbReference>
<reference evidence="11 12" key="1">
    <citation type="submission" date="2016-10" db="EMBL/GenBank/DDBJ databases">
        <authorList>
            <person name="de Groot N.N."/>
        </authorList>
    </citation>
    <scope>NUCLEOTIDE SEQUENCE [LARGE SCALE GENOMIC DNA]</scope>
    <source>
        <strain evidence="11 12">DSM 44778</strain>
    </source>
</reference>
<evidence type="ECO:0000313" key="12">
    <source>
        <dbReference type="Proteomes" id="UP000199545"/>
    </source>
</evidence>
<dbReference type="PANTHER" id="PTHR43707">
    <property type="entry name" value="HISTIDYL-TRNA SYNTHETASE"/>
    <property type="match status" value="1"/>
</dbReference>
<dbReference type="HAMAP" id="MF_00125">
    <property type="entry name" value="HisZ"/>
    <property type="match status" value="1"/>
</dbReference>
<feature type="binding site" evidence="9">
    <location>
        <position position="125"/>
    </location>
    <ligand>
        <name>L-histidine</name>
        <dbReference type="ChEBI" id="CHEBI:57595"/>
    </ligand>
</feature>
<feature type="binding site" evidence="9">
    <location>
        <begin position="274"/>
        <end position="275"/>
    </location>
    <ligand>
        <name>L-histidine</name>
        <dbReference type="ChEBI" id="CHEBI:57595"/>
    </ligand>
</feature>
<dbReference type="OrthoDB" id="9800814at2"/>
<comment type="miscellaneous">
    <text evidence="8">This function is generally fulfilled by the C-terminal part of HisG, which is missing in some bacteria such as this one.</text>
</comment>
<dbReference type="InterPro" id="IPR045864">
    <property type="entry name" value="aa-tRNA-synth_II/BPL/LPL"/>
</dbReference>
<protein>
    <recommendedName>
        <fullName evidence="5 8">ATP phosphoribosyltransferase regulatory subunit</fullName>
    </recommendedName>
</protein>
<sequence>MSKLRGFEKPTGFHDMPPELARKKRILEERVRNQFERWGYEEVLTPTLEFYDTVGKASAILKEKMFKCMDQQGNTLILRPDQTAPIARMVASVLKKKPLPLRLSYHSNVFRAQENEAGRHAEFYQSGVELIGLPNTEADAEVIALAIEALQACYLESFQLAIGHVTLLDGFIRERIKDDSAVLRLKEYLGQRNMVGFHQELDLLGVSERTKKELAILLRISPGKEQLLHIRKLTHSPQVQQAIEQLEEIWNHLDGYGVTSSIVFDFSLIGQIHYYTGMYFEGYSTNLGFPLLSGGRYDQLLSCFDRPLPATGFALDINRVMEASPFTGDSPKRFIIGYKPLYHRQAIKKAISLRKEGNVVILHRLDDAFSYKEWVTEQDRVILLTGEGEERYDVNDCDAERKNL</sequence>
<dbReference type="InterPro" id="IPR041715">
    <property type="entry name" value="HisRS-like_core"/>
</dbReference>
<dbReference type="RefSeq" id="WP_093227181.1">
    <property type="nucleotide sequence ID" value="NZ_FORR01000001.1"/>
</dbReference>
<evidence type="ECO:0000256" key="7">
    <source>
        <dbReference type="ARBA" id="ARBA00025246"/>
    </source>
</evidence>
<dbReference type="GO" id="GO:0016757">
    <property type="term" value="F:glycosyltransferase activity"/>
    <property type="evidence" value="ECO:0007669"/>
    <property type="project" value="UniProtKB-KW"/>
</dbReference>
<dbReference type="InterPro" id="IPR004517">
    <property type="entry name" value="HisZ"/>
</dbReference>
<dbReference type="GO" id="GO:0004821">
    <property type="term" value="F:histidine-tRNA ligase activity"/>
    <property type="evidence" value="ECO:0007669"/>
    <property type="project" value="TreeGrafter"/>
</dbReference>